<proteinExistence type="predicted"/>
<evidence type="ECO:0000313" key="2">
    <source>
        <dbReference type="EMBL" id="KAF2674623.1"/>
    </source>
</evidence>
<dbReference type="AlphaFoldDB" id="A0A6A6UT15"/>
<feature type="compositionally biased region" description="Low complexity" evidence="1">
    <location>
        <begin position="32"/>
        <end position="44"/>
    </location>
</feature>
<gene>
    <name evidence="2" type="ORF">BT63DRAFT_449612</name>
</gene>
<organism evidence="2 3">
    <name type="scientific">Microthyrium microscopicum</name>
    <dbReference type="NCBI Taxonomy" id="703497"/>
    <lineage>
        <taxon>Eukaryota</taxon>
        <taxon>Fungi</taxon>
        <taxon>Dikarya</taxon>
        <taxon>Ascomycota</taxon>
        <taxon>Pezizomycotina</taxon>
        <taxon>Dothideomycetes</taxon>
        <taxon>Dothideomycetes incertae sedis</taxon>
        <taxon>Microthyriales</taxon>
        <taxon>Microthyriaceae</taxon>
        <taxon>Microthyrium</taxon>
    </lineage>
</organism>
<dbReference type="EMBL" id="MU004230">
    <property type="protein sequence ID" value="KAF2674623.1"/>
    <property type="molecule type" value="Genomic_DNA"/>
</dbReference>
<keyword evidence="3" id="KW-1185">Reference proteome</keyword>
<accession>A0A6A6UT15</accession>
<reference evidence="2" key="1">
    <citation type="journal article" date="2020" name="Stud. Mycol.">
        <title>101 Dothideomycetes genomes: a test case for predicting lifestyles and emergence of pathogens.</title>
        <authorList>
            <person name="Haridas S."/>
            <person name="Albert R."/>
            <person name="Binder M."/>
            <person name="Bloem J."/>
            <person name="Labutti K."/>
            <person name="Salamov A."/>
            <person name="Andreopoulos B."/>
            <person name="Baker S."/>
            <person name="Barry K."/>
            <person name="Bills G."/>
            <person name="Bluhm B."/>
            <person name="Cannon C."/>
            <person name="Castanera R."/>
            <person name="Culley D."/>
            <person name="Daum C."/>
            <person name="Ezra D."/>
            <person name="Gonzalez J."/>
            <person name="Henrissat B."/>
            <person name="Kuo A."/>
            <person name="Liang C."/>
            <person name="Lipzen A."/>
            <person name="Lutzoni F."/>
            <person name="Magnuson J."/>
            <person name="Mondo S."/>
            <person name="Nolan M."/>
            <person name="Ohm R."/>
            <person name="Pangilinan J."/>
            <person name="Park H.-J."/>
            <person name="Ramirez L."/>
            <person name="Alfaro M."/>
            <person name="Sun H."/>
            <person name="Tritt A."/>
            <person name="Yoshinaga Y."/>
            <person name="Zwiers L.-H."/>
            <person name="Turgeon B."/>
            <person name="Goodwin S."/>
            <person name="Spatafora J."/>
            <person name="Crous P."/>
            <person name="Grigoriev I."/>
        </authorList>
    </citation>
    <scope>NUCLEOTIDE SEQUENCE</scope>
    <source>
        <strain evidence="2">CBS 115976</strain>
    </source>
</reference>
<evidence type="ECO:0000313" key="3">
    <source>
        <dbReference type="Proteomes" id="UP000799302"/>
    </source>
</evidence>
<protein>
    <submittedName>
        <fullName evidence="2">Uncharacterized protein</fullName>
    </submittedName>
</protein>
<sequence>MTGGGFGEERRGALSLDVPRPVSRVNSRQQRNTLSTTSHLHNSTQPTISLTFSSNPSSQITYYHPQLLTARLQYQILSCLFRSLVSLASCKIPPILPSHHIQQLEASTSSLASTAAWKYISALPALIWNKSRQHSSFTSKEALPFTPSHSGPTSRHHATFHGTHSSVFIHGSQSHLFHSIAIGPRSHLACDPIDLS</sequence>
<name>A0A6A6UT15_9PEZI</name>
<feature type="region of interest" description="Disordered" evidence="1">
    <location>
        <begin position="1"/>
        <end position="45"/>
    </location>
</feature>
<dbReference type="Proteomes" id="UP000799302">
    <property type="component" value="Unassembled WGS sequence"/>
</dbReference>
<evidence type="ECO:0000256" key="1">
    <source>
        <dbReference type="SAM" id="MobiDB-lite"/>
    </source>
</evidence>